<evidence type="ECO:0000256" key="5">
    <source>
        <dbReference type="ARBA" id="ARBA00023136"/>
    </source>
</evidence>
<evidence type="ECO:0000256" key="8">
    <source>
        <dbReference type="RuleBase" id="RU000688"/>
    </source>
</evidence>
<keyword evidence="12" id="KW-1185">Reference proteome</keyword>
<keyword evidence="4 8" id="KW-0297">G-protein coupled receptor</keyword>
<evidence type="ECO:0000256" key="2">
    <source>
        <dbReference type="ARBA" id="ARBA00022692"/>
    </source>
</evidence>
<keyword evidence="5 10" id="KW-0472">Membrane</keyword>
<dbReference type="PROSITE" id="PS00237">
    <property type="entry name" value="G_PROTEIN_RECEP_F1_1"/>
    <property type="match status" value="1"/>
</dbReference>
<name>A0ABM0GMT6_SACKO</name>
<comment type="similarity">
    <text evidence="8">Belongs to the G-protein coupled receptor 1 family.</text>
</comment>
<evidence type="ECO:0000256" key="4">
    <source>
        <dbReference type="ARBA" id="ARBA00023040"/>
    </source>
</evidence>
<dbReference type="PROSITE" id="PS50262">
    <property type="entry name" value="G_PROTEIN_RECEP_F1_2"/>
    <property type="match status" value="1"/>
</dbReference>
<feature type="transmembrane region" description="Helical" evidence="10">
    <location>
        <begin position="213"/>
        <end position="236"/>
    </location>
</feature>
<dbReference type="PANTHER" id="PTHR45695">
    <property type="entry name" value="LEUCOKININ RECEPTOR-RELATED"/>
    <property type="match status" value="1"/>
</dbReference>
<dbReference type="InterPro" id="IPR017452">
    <property type="entry name" value="GPCR_Rhodpsn_7TM"/>
</dbReference>
<comment type="subcellular location">
    <subcellularLocation>
        <location evidence="1">Membrane</location>
        <topology evidence="1">Multi-pass membrane protein</topology>
    </subcellularLocation>
</comment>
<proteinExistence type="inferred from homology"/>
<feature type="transmembrane region" description="Helical" evidence="10">
    <location>
        <begin position="75"/>
        <end position="93"/>
    </location>
</feature>
<evidence type="ECO:0000256" key="10">
    <source>
        <dbReference type="SAM" id="Phobius"/>
    </source>
</evidence>
<keyword evidence="7 8" id="KW-0807">Transducer</keyword>
<feature type="transmembrane region" description="Helical" evidence="10">
    <location>
        <begin position="153"/>
        <end position="174"/>
    </location>
</feature>
<keyword evidence="6 8" id="KW-0675">Receptor</keyword>
<dbReference type="Proteomes" id="UP000694865">
    <property type="component" value="Unplaced"/>
</dbReference>
<keyword evidence="3 10" id="KW-1133">Transmembrane helix</keyword>
<dbReference type="Pfam" id="PF00001">
    <property type="entry name" value="7tm_1"/>
    <property type="match status" value="1"/>
</dbReference>
<dbReference type="Gene3D" id="1.20.1070.10">
    <property type="entry name" value="Rhodopsin 7-helix transmembrane proteins"/>
    <property type="match status" value="1"/>
</dbReference>
<feature type="transmembrane region" description="Helical" evidence="10">
    <location>
        <begin position="39"/>
        <end position="63"/>
    </location>
</feature>
<evidence type="ECO:0000256" key="1">
    <source>
        <dbReference type="ARBA" id="ARBA00004141"/>
    </source>
</evidence>
<dbReference type="InterPro" id="IPR000276">
    <property type="entry name" value="GPCR_Rhodpsn"/>
</dbReference>
<evidence type="ECO:0000256" key="7">
    <source>
        <dbReference type="ARBA" id="ARBA00023224"/>
    </source>
</evidence>
<feature type="transmembrane region" description="Helical" evidence="10">
    <location>
        <begin position="257"/>
        <end position="276"/>
    </location>
</feature>
<feature type="domain" description="G-protein coupled receptors family 1 profile" evidence="11">
    <location>
        <begin position="54"/>
        <end position="312"/>
    </location>
</feature>
<dbReference type="RefSeq" id="XP_002733376.1">
    <property type="nucleotide sequence ID" value="XM_002733330.1"/>
</dbReference>
<reference evidence="13" key="1">
    <citation type="submission" date="2025-08" db="UniProtKB">
        <authorList>
            <consortium name="RefSeq"/>
        </authorList>
    </citation>
    <scope>IDENTIFICATION</scope>
    <source>
        <tissue evidence="13">Testes</tissue>
    </source>
</reference>
<evidence type="ECO:0000256" key="3">
    <source>
        <dbReference type="ARBA" id="ARBA00022989"/>
    </source>
</evidence>
<protein>
    <submittedName>
        <fullName evidence="13">Neuropeptide FF receptor 2-like</fullName>
    </submittedName>
</protein>
<feature type="transmembrane region" description="Helical" evidence="10">
    <location>
        <begin position="296"/>
        <end position="315"/>
    </location>
</feature>
<dbReference type="PANTHER" id="PTHR45695:SF22">
    <property type="entry name" value="G-PROTEIN COUPLED RECEPTORS FAMILY 1 PROFILE DOMAIN-CONTAINING PROTEIN"/>
    <property type="match status" value="1"/>
</dbReference>
<dbReference type="PRINTS" id="PR00237">
    <property type="entry name" value="GPCRRHODOPSN"/>
</dbReference>
<evidence type="ECO:0000256" key="9">
    <source>
        <dbReference type="SAM" id="MobiDB-lite"/>
    </source>
</evidence>
<evidence type="ECO:0000313" key="13">
    <source>
        <dbReference type="RefSeq" id="XP_002733376.1"/>
    </source>
</evidence>
<evidence type="ECO:0000256" key="6">
    <source>
        <dbReference type="ARBA" id="ARBA00023170"/>
    </source>
</evidence>
<accession>A0ABM0GMT6</accession>
<sequence>MEATQEYTTSVGTEDVEVDPLQTKEFWIKVYALDTPKEFVLIFGIIFVLMILCGNVWVIIAVVRQPKLRESATNIFIVSLSVSDILVGLVTVPQHVAVWGYFSSLHNVVLCKIVGYLQSCSLCGTTLSLICIGADRYRAIVQPLRPRVTVEHAFIGCGIVWAISLLYSIGPLIFMGLNPKYSSPGNNTAIEYKCGVLYDQIDLETYIRLIDLIVFYLIPLVVLVILYSIMITTLWFGKSPTNSTTRSKKKALKMLSFVVVQFMVTWAPYHCLQMYYKYSSDIPPIPLLYSTVPLNITFFIFCCNSWINPILYAYFNENFRKEFVRLFPSFNTSTQVVPSAGTSQRSNTHNSTKPNTLVSNVTSTPSNT</sequence>
<dbReference type="SUPFAM" id="SSF81321">
    <property type="entry name" value="Family A G protein-coupled receptor-like"/>
    <property type="match status" value="1"/>
</dbReference>
<evidence type="ECO:0000313" key="12">
    <source>
        <dbReference type="Proteomes" id="UP000694865"/>
    </source>
</evidence>
<feature type="region of interest" description="Disordered" evidence="9">
    <location>
        <begin position="338"/>
        <end position="368"/>
    </location>
</feature>
<feature type="transmembrane region" description="Helical" evidence="10">
    <location>
        <begin position="113"/>
        <end position="132"/>
    </location>
</feature>
<evidence type="ECO:0000259" key="11">
    <source>
        <dbReference type="PROSITE" id="PS50262"/>
    </source>
</evidence>
<dbReference type="GeneID" id="100375811"/>
<organism evidence="12 13">
    <name type="scientific">Saccoglossus kowalevskii</name>
    <name type="common">Acorn worm</name>
    <dbReference type="NCBI Taxonomy" id="10224"/>
    <lineage>
        <taxon>Eukaryota</taxon>
        <taxon>Metazoa</taxon>
        <taxon>Hemichordata</taxon>
        <taxon>Enteropneusta</taxon>
        <taxon>Harrimaniidae</taxon>
        <taxon>Saccoglossus</taxon>
    </lineage>
</organism>
<gene>
    <name evidence="13" type="primary">LOC100375811</name>
</gene>
<keyword evidence="2 8" id="KW-0812">Transmembrane</keyword>